<name>A0A8X8KE27_ACIGI</name>
<sequence length="714" mass="79946">MNFKSLKLRLNRIKTQKHTLTPEDMLMLVTQEKADLNSGFFSRLFSVTIPQKWEFSITSSEDIDIALELVELIETVFIPHYQGHAKNYAWLEQCILFKLKYQATVNTSQVVRLHLSIIEKSENLELSREILNILFEREPCAAIVNAQAIVYKRSNMYTDAIEKFEYYFEHYPYQETLYFDYIECLILRKKATYNEQKGEFGDLQYAIYLLCSIDDAKDKVLQESLLNRAITALLPQDVIATRPENTNFLADMGRGLNSFSKGIGTFLGGRDSQVPYSEGIIASAPKLLKNQKVVDHLNKNKKAQEELEKILLDQWLKVGGGLTASAYSLGLIWDYAHIDQSVLDALSFASKGNPENFNTLQDISTNTLDSTGAMTRLTGYVAEQQAALNLQQQGYTVEFPDSANQAGYDLIVDGTPMQVKCSMDANYVLGHFDKYPDIPLIVNSELAEQLGDHPLVLVDTTLSYEAIQETTGAGLEQIADFADVGDMLPIPLLTIGLAAYRNYGDFHSGQVNGKQYLKNVGKETAAISGGAMAGSILLGTLAGIATGGVGVIVAGGIGAYMGGVVGSTGANTMNREALCNQRDIVVKLIIEFAAWFNDNLLTYRTNVLFKQLQSFETYMLSNADRIMTFSTLLIYQHEAYMRSYHLNQWILHKLQKGNEMEKVQAGWVAIDESSNFISVELQPKICEINRQLEIYRQLAKPSSMHTNAYQQKIV</sequence>
<accession>A0A8X8KE27</accession>
<dbReference type="EMBL" id="JAHWXT010000001">
    <property type="protein sequence ID" value="MCF0263426.1"/>
    <property type="molecule type" value="Genomic_DNA"/>
</dbReference>
<organism evidence="1 2">
    <name type="scientific">Acinetobacter guillouiae</name>
    <name type="common">Acinetobacter genomosp. 11</name>
    <dbReference type="NCBI Taxonomy" id="106649"/>
    <lineage>
        <taxon>Bacteria</taxon>
        <taxon>Pseudomonadati</taxon>
        <taxon>Pseudomonadota</taxon>
        <taxon>Gammaproteobacteria</taxon>
        <taxon>Moraxellales</taxon>
        <taxon>Moraxellaceae</taxon>
        <taxon>Acinetobacter</taxon>
    </lineage>
</organism>
<dbReference type="AlphaFoldDB" id="A0A8X8KE27"/>
<protein>
    <submittedName>
        <fullName evidence="1">Glycine zipper family protein</fullName>
    </submittedName>
</protein>
<evidence type="ECO:0000313" key="1">
    <source>
        <dbReference type="EMBL" id="MCF0263426.1"/>
    </source>
</evidence>
<reference evidence="1" key="1">
    <citation type="submission" date="2021-07" db="EMBL/GenBank/DDBJ databases">
        <authorList>
            <person name="Fernandez M."/>
            <person name="Pereira P."/>
            <person name="Torres Tejerizo G.A."/>
            <person name="Gonzalez P."/>
            <person name="Agostini E."/>
        </authorList>
    </citation>
    <scope>NUCLEOTIDE SEQUENCE</scope>
    <source>
        <strain evidence="1">SFC 500-1A</strain>
    </source>
</reference>
<dbReference type="RefSeq" id="WP_234622667.1">
    <property type="nucleotide sequence ID" value="NZ_JAHWXT010000001.1"/>
</dbReference>
<proteinExistence type="predicted"/>
<dbReference type="Proteomes" id="UP000887320">
    <property type="component" value="Unassembled WGS sequence"/>
</dbReference>
<gene>
    <name evidence="1" type="ORF">KW868_02930</name>
</gene>
<comment type="caution">
    <text evidence="1">The sequence shown here is derived from an EMBL/GenBank/DDBJ whole genome shotgun (WGS) entry which is preliminary data.</text>
</comment>
<evidence type="ECO:0000313" key="2">
    <source>
        <dbReference type="Proteomes" id="UP000887320"/>
    </source>
</evidence>